<dbReference type="AlphaFoldDB" id="A0ABD1RMA0"/>
<feature type="compositionally biased region" description="Polar residues" evidence="1">
    <location>
        <begin position="21"/>
        <end position="40"/>
    </location>
</feature>
<sequence>MTEVVIKSSSCQNDLPKPDSNGISLHNHQNDPDNSNAFTNGVNGLSEDLVDNKDVVLSSSSVLPDSELVESQAVEFDSQGGKLDTKSEKISELLDGGHDPVEGTKVIFPVENGIPQDQQNSLAGEGHDVANGTNGILPVENVIPNDQKNSLGYRGHGIANATNGILPVEIWHPP</sequence>
<proteinExistence type="predicted"/>
<dbReference type="EMBL" id="JBFOLJ010000012">
    <property type="protein sequence ID" value="KAL2489525.1"/>
    <property type="molecule type" value="Genomic_DNA"/>
</dbReference>
<name>A0ABD1RMA0_9LAMI</name>
<protein>
    <submittedName>
        <fullName evidence="2">Uncharacterized protein</fullName>
    </submittedName>
</protein>
<feature type="region of interest" description="Disordered" evidence="1">
    <location>
        <begin position="1"/>
        <end position="40"/>
    </location>
</feature>
<reference evidence="3" key="1">
    <citation type="submission" date="2024-07" db="EMBL/GenBank/DDBJ databases">
        <title>Two chromosome-level genome assemblies of Korean endemic species Abeliophyllum distichum and Forsythia ovata (Oleaceae).</title>
        <authorList>
            <person name="Jang H."/>
        </authorList>
    </citation>
    <scope>NUCLEOTIDE SEQUENCE [LARGE SCALE GENOMIC DNA]</scope>
</reference>
<evidence type="ECO:0000313" key="2">
    <source>
        <dbReference type="EMBL" id="KAL2489525.1"/>
    </source>
</evidence>
<gene>
    <name evidence="2" type="ORF">Fot_42817</name>
</gene>
<evidence type="ECO:0000313" key="3">
    <source>
        <dbReference type="Proteomes" id="UP001604277"/>
    </source>
</evidence>
<organism evidence="2 3">
    <name type="scientific">Forsythia ovata</name>
    <dbReference type="NCBI Taxonomy" id="205694"/>
    <lineage>
        <taxon>Eukaryota</taxon>
        <taxon>Viridiplantae</taxon>
        <taxon>Streptophyta</taxon>
        <taxon>Embryophyta</taxon>
        <taxon>Tracheophyta</taxon>
        <taxon>Spermatophyta</taxon>
        <taxon>Magnoliopsida</taxon>
        <taxon>eudicotyledons</taxon>
        <taxon>Gunneridae</taxon>
        <taxon>Pentapetalae</taxon>
        <taxon>asterids</taxon>
        <taxon>lamiids</taxon>
        <taxon>Lamiales</taxon>
        <taxon>Oleaceae</taxon>
        <taxon>Forsythieae</taxon>
        <taxon>Forsythia</taxon>
    </lineage>
</organism>
<keyword evidence="3" id="KW-1185">Reference proteome</keyword>
<comment type="caution">
    <text evidence="2">The sequence shown here is derived from an EMBL/GenBank/DDBJ whole genome shotgun (WGS) entry which is preliminary data.</text>
</comment>
<evidence type="ECO:0000256" key="1">
    <source>
        <dbReference type="SAM" id="MobiDB-lite"/>
    </source>
</evidence>
<dbReference type="Proteomes" id="UP001604277">
    <property type="component" value="Unassembled WGS sequence"/>
</dbReference>
<accession>A0ABD1RMA0</accession>